<evidence type="ECO:0000313" key="3">
    <source>
        <dbReference type="EMBL" id="KAF7557238.1"/>
    </source>
</evidence>
<dbReference type="OrthoDB" id="103819at2759"/>
<name>A0A9P5LMP3_9HYPO</name>
<feature type="region of interest" description="Disordered" evidence="2">
    <location>
        <begin position="32"/>
        <end position="78"/>
    </location>
</feature>
<proteinExistence type="predicted"/>
<protein>
    <submittedName>
        <fullName evidence="3">Uncharacterized protein</fullName>
    </submittedName>
</protein>
<evidence type="ECO:0000256" key="1">
    <source>
        <dbReference type="ARBA" id="ARBA00023242"/>
    </source>
</evidence>
<dbReference type="PANTHER" id="PTHR46910:SF5">
    <property type="entry name" value="ZN(II)2CYS6 TRANSCRIPTION FACTOR (EUROFUNG)"/>
    <property type="match status" value="1"/>
</dbReference>
<dbReference type="PANTHER" id="PTHR46910">
    <property type="entry name" value="TRANSCRIPTION FACTOR PDR1"/>
    <property type="match status" value="1"/>
</dbReference>
<dbReference type="Proteomes" id="UP000722485">
    <property type="component" value="Unassembled WGS sequence"/>
</dbReference>
<gene>
    <name evidence="3" type="ORF">G7Z17_g787</name>
</gene>
<sequence length="568" mass="62299">MDMIAKRIEDMSQVINRLDSIQLAHASPVSSGLYPPVPTPQSSTSLGPTPAVSTSTTSDIARSIQDTKTHDDPRPEYEGESSLLAHAVFATKFLQGEVNNNHSTEVFIEMTSVLDTLRTIVEAQKQNTDSIETLYPHAKSIQPGSTARHLPMPPIDKALTCLRMAKEFPEVRSYWAMEFTTIGHFMEYFIKVYSPGGATEADLIIVHAGLYWLFCACSKIAIDETFLSPTNDNGLRLRAKHGSEKMLSLRLGRTSTIRDDDITLPLLGSDQSTDSILGSMLPSWIRVASLQGRVYDEIYSSSALLQPEAIRTSRARALAAELEGLMNVEDEFEMQYNNAIRQAVGPAAHELLRRMDNVIYCIATAKATLKEHEKCIAMMGNKELHSSYLGMYVNWGLMQSPFIPFIVLFCEIVETSESSGLDCLGALVETLQSASSSTHYPICWKQFRLFKALYNVAVKYVEVKASKTDEQIVGVSGLDYSGGATLPASVSEFPSALQSSVAPFGNIPGNGMKEAQVLSGLSGYGVKAGLQGQNASIGYSGFEMDPTGAELGNWFCRNQEMLMMLEDL</sequence>
<dbReference type="CDD" id="cd12148">
    <property type="entry name" value="fungal_TF_MHR"/>
    <property type="match status" value="1"/>
</dbReference>
<dbReference type="AlphaFoldDB" id="A0A9P5LMP3"/>
<reference evidence="3" key="1">
    <citation type="submission" date="2020-03" db="EMBL/GenBank/DDBJ databases">
        <title>Draft Genome Sequence of Cylindrodendrum hubeiense.</title>
        <authorList>
            <person name="Buettner E."/>
            <person name="Kellner H."/>
        </authorList>
    </citation>
    <scope>NUCLEOTIDE SEQUENCE</scope>
    <source>
        <strain evidence="3">IHI 201604</strain>
    </source>
</reference>
<feature type="compositionally biased region" description="Polar residues" evidence="2">
    <location>
        <begin position="40"/>
        <end position="64"/>
    </location>
</feature>
<dbReference type="EMBL" id="JAANBB010000006">
    <property type="protein sequence ID" value="KAF7557238.1"/>
    <property type="molecule type" value="Genomic_DNA"/>
</dbReference>
<keyword evidence="4" id="KW-1185">Reference proteome</keyword>
<evidence type="ECO:0000313" key="4">
    <source>
        <dbReference type="Proteomes" id="UP000722485"/>
    </source>
</evidence>
<accession>A0A9P5LMP3</accession>
<organism evidence="3 4">
    <name type="scientific">Cylindrodendrum hubeiense</name>
    <dbReference type="NCBI Taxonomy" id="595255"/>
    <lineage>
        <taxon>Eukaryota</taxon>
        <taxon>Fungi</taxon>
        <taxon>Dikarya</taxon>
        <taxon>Ascomycota</taxon>
        <taxon>Pezizomycotina</taxon>
        <taxon>Sordariomycetes</taxon>
        <taxon>Hypocreomycetidae</taxon>
        <taxon>Hypocreales</taxon>
        <taxon>Nectriaceae</taxon>
        <taxon>Cylindrodendrum</taxon>
    </lineage>
</organism>
<feature type="compositionally biased region" description="Basic and acidic residues" evidence="2">
    <location>
        <begin position="65"/>
        <end position="77"/>
    </location>
</feature>
<keyword evidence="1" id="KW-0539">Nucleus</keyword>
<dbReference type="GO" id="GO:0003700">
    <property type="term" value="F:DNA-binding transcription factor activity"/>
    <property type="evidence" value="ECO:0007669"/>
    <property type="project" value="InterPro"/>
</dbReference>
<comment type="caution">
    <text evidence="3">The sequence shown here is derived from an EMBL/GenBank/DDBJ whole genome shotgun (WGS) entry which is preliminary data.</text>
</comment>
<dbReference type="InterPro" id="IPR050987">
    <property type="entry name" value="AtrR-like"/>
</dbReference>
<evidence type="ECO:0000256" key="2">
    <source>
        <dbReference type="SAM" id="MobiDB-lite"/>
    </source>
</evidence>